<dbReference type="GO" id="GO:0005886">
    <property type="term" value="C:plasma membrane"/>
    <property type="evidence" value="ECO:0007669"/>
    <property type="project" value="UniProtKB-SubCell"/>
</dbReference>
<evidence type="ECO:0000256" key="3">
    <source>
        <dbReference type="SAM" id="Phobius"/>
    </source>
</evidence>
<name>A0AAD7M303_QUISA</name>
<comment type="caution">
    <text evidence="5">The sequence shown here is derived from an EMBL/GenBank/DDBJ whole genome shotgun (WGS) entry which is preliminary data.</text>
</comment>
<organism evidence="5 6">
    <name type="scientific">Quillaja saponaria</name>
    <name type="common">Soap bark tree</name>
    <dbReference type="NCBI Taxonomy" id="32244"/>
    <lineage>
        <taxon>Eukaryota</taxon>
        <taxon>Viridiplantae</taxon>
        <taxon>Streptophyta</taxon>
        <taxon>Embryophyta</taxon>
        <taxon>Tracheophyta</taxon>
        <taxon>Spermatophyta</taxon>
        <taxon>Magnoliopsida</taxon>
        <taxon>eudicotyledons</taxon>
        <taxon>Gunneridae</taxon>
        <taxon>Pentapetalae</taxon>
        <taxon>rosids</taxon>
        <taxon>fabids</taxon>
        <taxon>Fabales</taxon>
        <taxon>Quillajaceae</taxon>
        <taxon>Quillaja</taxon>
    </lineage>
</organism>
<evidence type="ECO:0000313" key="6">
    <source>
        <dbReference type="Proteomes" id="UP001163823"/>
    </source>
</evidence>
<accession>A0AAD7M303</accession>
<keyword evidence="6" id="KW-1185">Reference proteome</keyword>
<keyword evidence="3" id="KW-0812">Transmembrane</keyword>
<dbReference type="PROSITE" id="PS50297">
    <property type="entry name" value="ANK_REP_REGION"/>
    <property type="match status" value="1"/>
</dbReference>
<sequence>NIYPTKLNLCFSFSILYKLFHPITLSQITTIDKLKLCAQSGDIECLYTLIQEDPHLLDHFDAIPFIDTPLHVAASDGNTQVAIEIMRLKPSFSWKLNQHGFSPIHLALQNMHTGTVLRFVNINKDLVRVKGREGLTPLHFATQNGDIDLLAKFLSLCPESIEDVNIQSETALHIAVKCKQFEALQVLVGWLWRTRHESALHQQKLILNGMDESGNTILHISTLSNEPQVCFVLLHLFVFHVNLEGLSYKDSPFPLCEFSMFWIINDVMDLFLKQIVRLLIKSIIDLNAKNMEGWTALDIADNQTQVDNKEIKDMLSGAGALGSSSLPAVTTLADKLKSDITFNERIAVSIIRNRKNTSNGTRNALLVVAVLIATTTYQAVLSPPGGISQDDQASKGKVVMDTVTFLGFWFFNTTALLASTAVIYLLLPSGGISKLLFAPLYLFSYCYLWSMAFISPNFACFFVNLVLLFLLSLFFVGGTLVYDRVTKLLRGV</sequence>
<proteinExistence type="predicted"/>
<dbReference type="Gene3D" id="1.25.40.20">
    <property type="entry name" value="Ankyrin repeat-containing domain"/>
    <property type="match status" value="2"/>
</dbReference>
<dbReference type="KEGG" id="qsa:O6P43_013039"/>
<dbReference type="InterPro" id="IPR002110">
    <property type="entry name" value="Ankyrin_rpt"/>
</dbReference>
<evidence type="ECO:0000256" key="2">
    <source>
        <dbReference type="PROSITE-ProRule" id="PRU00023"/>
    </source>
</evidence>
<keyword evidence="3" id="KW-0472">Membrane</keyword>
<keyword evidence="2" id="KW-0040">ANK repeat</keyword>
<feature type="repeat" description="ANK" evidence="2">
    <location>
        <begin position="133"/>
        <end position="154"/>
    </location>
</feature>
<feature type="non-terminal residue" evidence="5">
    <location>
        <position position="1"/>
    </location>
</feature>
<dbReference type="SMART" id="SM00248">
    <property type="entry name" value="ANK"/>
    <property type="match status" value="4"/>
</dbReference>
<reference evidence="5" key="1">
    <citation type="journal article" date="2023" name="Science">
        <title>Elucidation of the pathway for biosynthesis of saponin adjuvants from the soapbark tree.</title>
        <authorList>
            <person name="Reed J."/>
            <person name="Orme A."/>
            <person name="El-Demerdash A."/>
            <person name="Owen C."/>
            <person name="Martin L.B.B."/>
            <person name="Misra R.C."/>
            <person name="Kikuchi S."/>
            <person name="Rejzek M."/>
            <person name="Martin A.C."/>
            <person name="Harkess A."/>
            <person name="Leebens-Mack J."/>
            <person name="Louveau T."/>
            <person name="Stephenson M.J."/>
            <person name="Osbourn A."/>
        </authorList>
    </citation>
    <scope>NUCLEOTIDE SEQUENCE</scope>
    <source>
        <strain evidence="5">S10</strain>
    </source>
</reference>
<feature type="transmembrane region" description="Helical" evidence="3">
    <location>
        <begin position="364"/>
        <end position="383"/>
    </location>
</feature>
<dbReference type="Pfam" id="PF12796">
    <property type="entry name" value="Ank_2"/>
    <property type="match status" value="2"/>
</dbReference>
<dbReference type="Proteomes" id="UP001163823">
    <property type="component" value="Chromosome 5"/>
</dbReference>
<dbReference type="PRINTS" id="PR01415">
    <property type="entry name" value="ANKYRIN"/>
</dbReference>
<gene>
    <name evidence="5" type="ORF">O6P43_013039</name>
</gene>
<evidence type="ECO:0000313" key="5">
    <source>
        <dbReference type="EMBL" id="KAJ7969021.1"/>
    </source>
</evidence>
<feature type="transmembrane region" description="Helical" evidence="3">
    <location>
        <begin position="434"/>
        <end position="455"/>
    </location>
</feature>
<dbReference type="EMBL" id="JARAOO010000005">
    <property type="protein sequence ID" value="KAJ7969021.1"/>
    <property type="molecule type" value="Genomic_DNA"/>
</dbReference>
<protein>
    <submittedName>
        <fullName evidence="5">Ankyrin repeat protein</fullName>
    </submittedName>
</protein>
<feature type="transmembrane region" description="Helical" evidence="3">
    <location>
        <begin position="461"/>
        <end position="482"/>
    </location>
</feature>
<dbReference type="InterPro" id="IPR036770">
    <property type="entry name" value="Ankyrin_rpt-contain_sf"/>
</dbReference>
<dbReference type="PANTHER" id="PTHR24128">
    <property type="entry name" value="HOMEOBOX PROTEIN WARIAI"/>
    <property type="match status" value="1"/>
</dbReference>
<dbReference type="Pfam" id="PF13962">
    <property type="entry name" value="PGG"/>
    <property type="match status" value="1"/>
</dbReference>
<feature type="transmembrane region" description="Helical" evidence="3">
    <location>
        <begin position="403"/>
        <end position="427"/>
    </location>
</feature>
<feature type="domain" description="PGG" evidence="4">
    <location>
        <begin position="359"/>
        <end position="454"/>
    </location>
</feature>
<dbReference type="PANTHER" id="PTHR24128:SF24">
    <property type="entry name" value="ANKYRIN REPEAT PROTEIN"/>
    <property type="match status" value="1"/>
</dbReference>
<dbReference type="SUPFAM" id="SSF48403">
    <property type="entry name" value="Ankyrin repeat"/>
    <property type="match status" value="1"/>
</dbReference>
<dbReference type="InterPro" id="IPR026961">
    <property type="entry name" value="PGG_dom"/>
</dbReference>
<dbReference type="PROSITE" id="PS50088">
    <property type="entry name" value="ANK_REPEAT"/>
    <property type="match status" value="1"/>
</dbReference>
<dbReference type="AlphaFoldDB" id="A0AAD7M303"/>
<comment type="subcellular location">
    <subcellularLocation>
        <location evidence="1">Cell membrane</location>
        <topology evidence="1">Peripheral membrane protein</topology>
        <orientation evidence="1">Cytoplasmic side</orientation>
    </subcellularLocation>
</comment>
<evidence type="ECO:0000256" key="1">
    <source>
        <dbReference type="ARBA" id="ARBA00004413"/>
    </source>
</evidence>
<evidence type="ECO:0000259" key="4">
    <source>
        <dbReference type="Pfam" id="PF13962"/>
    </source>
</evidence>
<keyword evidence="3" id="KW-1133">Transmembrane helix</keyword>